<gene>
    <name evidence="2" type="ORF">C1645_748612</name>
</gene>
<proteinExistence type="predicted"/>
<dbReference type="CDD" id="cd18186">
    <property type="entry name" value="BTB_POZ_ZBTB_KLHL-like"/>
    <property type="match status" value="1"/>
</dbReference>
<feature type="non-terminal residue" evidence="2">
    <location>
        <position position="62"/>
    </location>
</feature>
<organism evidence="2 3">
    <name type="scientific">Glomus cerebriforme</name>
    <dbReference type="NCBI Taxonomy" id="658196"/>
    <lineage>
        <taxon>Eukaryota</taxon>
        <taxon>Fungi</taxon>
        <taxon>Fungi incertae sedis</taxon>
        <taxon>Mucoromycota</taxon>
        <taxon>Glomeromycotina</taxon>
        <taxon>Glomeromycetes</taxon>
        <taxon>Glomerales</taxon>
        <taxon>Glomeraceae</taxon>
        <taxon>Glomus</taxon>
    </lineage>
</organism>
<evidence type="ECO:0000313" key="3">
    <source>
        <dbReference type="Proteomes" id="UP000265703"/>
    </source>
</evidence>
<evidence type="ECO:0000313" key="2">
    <source>
        <dbReference type="EMBL" id="RIA98968.1"/>
    </source>
</evidence>
<dbReference type="Proteomes" id="UP000265703">
    <property type="component" value="Unassembled WGS sequence"/>
</dbReference>
<dbReference type="Gene3D" id="3.30.710.10">
    <property type="entry name" value="Potassium Channel Kv1.1, Chain A"/>
    <property type="match status" value="1"/>
</dbReference>
<dbReference type="InterPro" id="IPR011333">
    <property type="entry name" value="SKP1/BTB/POZ_sf"/>
</dbReference>
<protein>
    <recommendedName>
        <fullName evidence="1">BTB domain-containing protein</fullName>
    </recommendedName>
</protein>
<dbReference type="EMBL" id="QKYT01000009">
    <property type="protein sequence ID" value="RIA98968.1"/>
    <property type="molecule type" value="Genomic_DNA"/>
</dbReference>
<dbReference type="InterPro" id="IPR000210">
    <property type="entry name" value="BTB/POZ_dom"/>
</dbReference>
<dbReference type="Pfam" id="PF00651">
    <property type="entry name" value="BTB"/>
    <property type="match status" value="1"/>
</dbReference>
<feature type="domain" description="BTB" evidence="1">
    <location>
        <begin position="1"/>
        <end position="55"/>
    </location>
</feature>
<keyword evidence="3" id="KW-1185">Reference proteome</keyword>
<comment type="caution">
    <text evidence="2">The sequence shown here is derived from an EMBL/GenBank/DDBJ whole genome shotgun (WGS) entry which is preliminary data.</text>
</comment>
<dbReference type="OrthoDB" id="2430595at2759"/>
<evidence type="ECO:0000259" key="1">
    <source>
        <dbReference type="PROSITE" id="PS50097"/>
    </source>
</evidence>
<dbReference type="PROSITE" id="PS50097">
    <property type="entry name" value="BTB"/>
    <property type="match status" value="1"/>
</dbReference>
<name>A0A397TLV7_9GLOM</name>
<dbReference type="AlphaFoldDB" id="A0A397TLV7"/>
<reference evidence="2 3" key="1">
    <citation type="submission" date="2018-06" db="EMBL/GenBank/DDBJ databases">
        <title>Comparative genomics reveals the genomic features of Rhizophagus irregularis, R. cerebriforme, R. diaphanum and Gigaspora rosea, and their symbiotic lifestyle signature.</title>
        <authorList>
            <person name="Morin E."/>
            <person name="San Clemente H."/>
            <person name="Chen E.C.H."/>
            <person name="De La Providencia I."/>
            <person name="Hainaut M."/>
            <person name="Kuo A."/>
            <person name="Kohler A."/>
            <person name="Murat C."/>
            <person name="Tang N."/>
            <person name="Roy S."/>
            <person name="Loubradou J."/>
            <person name="Henrissat B."/>
            <person name="Grigoriev I.V."/>
            <person name="Corradi N."/>
            <person name="Roux C."/>
            <person name="Martin F.M."/>
        </authorList>
    </citation>
    <scope>NUCLEOTIDE SEQUENCE [LARGE SCALE GENOMIC DNA]</scope>
    <source>
        <strain evidence="2 3">DAOM 227022</strain>
    </source>
</reference>
<accession>A0A397TLV7</accession>
<dbReference type="SUPFAM" id="SSF54695">
    <property type="entry name" value="POZ domain"/>
    <property type="match status" value="1"/>
</dbReference>
<sequence length="62" mass="7198">MVILNYRSVYFRRKLSTNKKNSDGTLTHIKLPNISPNIFQVILKYIYGGILTLDKIETLDII</sequence>